<evidence type="ECO:0000256" key="3">
    <source>
        <dbReference type="ARBA" id="ARBA00022989"/>
    </source>
</evidence>
<evidence type="ECO:0000256" key="5">
    <source>
        <dbReference type="RuleBase" id="RU363032"/>
    </source>
</evidence>
<dbReference type="GO" id="GO:0005886">
    <property type="term" value="C:plasma membrane"/>
    <property type="evidence" value="ECO:0007669"/>
    <property type="project" value="UniProtKB-SubCell"/>
</dbReference>
<dbReference type="InterPro" id="IPR052730">
    <property type="entry name" value="Sugar_ABC_transporter"/>
</dbReference>
<dbReference type="Gene3D" id="1.10.3720.10">
    <property type="entry name" value="MetI-like"/>
    <property type="match status" value="1"/>
</dbReference>
<feature type="transmembrane region" description="Helical" evidence="5">
    <location>
        <begin position="150"/>
        <end position="178"/>
    </location>
</feature>
<dbReference type="InterPro" id="IPR035906">
    <property type="entry name" value="MetI-like_sf"/>
</dbReference>
<organism evidence="7">
    <name type="scientific">uncultured Pseudonocardia sp</name>
    <dbReference type="NCBI Taxonomy" id="211455"/>
    <lineage>
        <taxon>Bacteria</taxon>
        <taxon>Bacillati</taxon>
        <taxon>Actinomycetota</taxon>
        <taxon>Actinomycetes</taxon>
        <taxon>Pseudonocardiales</taxon>
        <taxon>Pseudonocardiaceae</taxon>
        <taxon>Pseudonocardia</taxon>
        <taxon>environmental samples</taxon>
    </lineage>
</organism>
<reference evidence="7" key="1">
    <citation type="submission" date="2020-02" db="EMBL/GenBank/DDBJ databases">
        <authorList>
            <person name="Meier V. D."/>
        </authorList>
    </citation>
    <scope>NUCLEOTIDE SEQUENCE</scope>
    <source>
        <strain evidence="7">AVDCRST_MAG66</strain>
    </source>
</reference>
<gene>
    <name evidence="7" type="ORF">AVDCRST_MAG66-3190</name>
</gene>
<dbReference type="Pfam" id="PF00528">
    <property type="entry name" value="BPD_transp_1"/>
    <property type="match status" value="1"/>
</dbReference>
<keyword evidence="4 5" id="KW-0472">Membrane</keyword>
<dbReference type="InterPro" id="IPR000515">
    <property type="entry name" value="MetI-like"/>
</dbReference>
<evidence type="ECO:0000256" key="4">
    <source>
        <dbReference type="ARBA" id="ARBA00023136"/>
    </source>
</evidence>
<comment type="similarity">
    <text evidence="5">Belongs to the binding-protein-dependent transport system permease family.</text>
</comment>
<protein>
    <recommendedName>
        <fullName evidence="6">ABC transmembrane type-1 domain-containing protein</fullName>
    </recommendedName>
</protein>
<dbReference type="AlphaFoldDB" id="A0A6J4Q643"/>
<dbReference type="GO" id="GO:0055085">
    <property type="term" value="P:transmembrane transport"/>
    <property type="evidence" value="ECO:0007669"/>
    <property type="project" value="InterPro"/>
</dbReference>
<keyword evidence="3 5" id="KW-1133">Transmembrane helix</keyword>
<feature type="transmembrane region" description="Helical" evidence="5">
    <location>
        <begin position="70"/>
        <end position="89"/>
    </location>
</feature>
<dbReference type="PROSITE" id="PS50928">
    <property type="entry name" value="ABC_TM1"/>
    <property type="match status" value="1"/>
</dbReference>
<name>A0A6J4Q643_9PSEU</name>
<evidence type="ECO:0000259" key="6">
    <source>
        <dbReference type="PROSITE" id="PS50928"/>
    </source>
</evidence>
<feature type="transmembrane region" description="Helical" evidence="5">
    <location>
        <begin position="199"/>
        <end position="223"/>
    </location>
</feature>
<dbReference type="CDD" id="cd06261">
    <property type="entry name" value="TM_PBP2"/>
    <property type="match status" value="1"/>
</dbReference>
<proteinExistence type="inferred from homology"/>
<dbReference type="PANTHER" id="PTHR43759:SF1">
    <property type="entry name" value="GLUCOSE IMPORT SYSTEM PERMEASE PROTEIN GLCT"/>
    <property type="match status" value="1"/>
</dbReference>
<feature type="transmembrane region" description="Helical" evidence="5">
    <location>
        <begin position="101"/>
        <end position="121"/>
    </location>
</feature>
<keyword evidence="5" id="KW-0813">Transport</keyword>
<evidence type="ECO:0000256" key="2">
    <source>
        <dbReference type="ARBA" id="ARBA00022692"/>
    </source>
</evidence>
<keyword evidence="2 5" id="KW-0812">Transmembrane</keyword>
<dbReference type="PANTHER" id="PTHR43759">
    <property type="entry name" value="TREHALOSE TRANSPORT SYSTEM PERMEASE PROTEIN SUGA"/>
    <property type="match status" value="1"/>
</dbReference>
<comment type="subcellular location">
    <subcellularLocation>
        <location evidence="5">Cell membrane</location>
        <topology evidence="5">Multi-pass membrane protein</topology>
    </subcellularLocation>
    <subcellularLocation>
        <location evidence="1">Membrane</location>
        <topology evidence="1">Multi-pass membrane protein</topology>
    </subcellularLocation>
</comment>
<dbReference type="SUPFAM" id="SSF161098">
    <property type="entry name" value="MetI-like"/>
    <property type="match status" value="1"/>
</dbReference>
<sequence>MIPRGVRIALLLAPALTVVVVLFGGGLAQAVAQSLGYRPFLPPQPLSLDAYRALVADPAVRAALGFTARIGLLSTALAVVLGVAAALAVHRGRHRRLGAALLQVTLPVPHAVAALVMILLLGQTGALSRLAAAAGLVAAPADFPALTQDAFGWGIVASFVWKEAPFVAVVALAALGGVAEREDAARVLGASAAQRLRHVVLPALAPAVGAAGVLVFAFTVGSYEVPFLLGRPFPTTLPVVAYQLHREPDLASRPLAMAVAVLTAALVGACVLAYLALADRLRDPG</sequence>
<evidence type="ECO:0000313" key="7">
    <source>
        <dbReference type="EMBL" id="CAA9429263.1"/>
    </source>
</evidence>
<feature type="transmembrane region" description="Helical" evidence="5">
    <location>
        <begin position="255"/>
        <end position="277"/>
    </location>
</feature>
<feature type="domain" description="ABC transmembrane type-1" evidence="6">
    <location>
        <begin position="64"/>
        <end position="274"/>
    </location>
</feature>
<accession>A0A6J4Q643</accession>
<evidence type="ECO:0000256" key="1">
    <source>
        <dbReference type="ARBA" id="ARBA00004141"/>
    </source>
</evidence>
<dbReference type="EMBL" id="CADCUS010000462">
    <property type="protein sequence ID" value="CAA9429263.1"/>
    <property type="molecule type" value="Genomic_DNA"/>
</dbReference>